<name>A0A0E9S6T3_ANGAN</name>
<reference evidence="1" key="2">
    <citation type="journal article" date="2015" name="Fish Shellfish Immunol.">
        <title>Early steps in the European eel (Anguilla anguilla)-Vibrio vulnificus interaction in the gills: Role of the RtxA13 toxin.</title>
        <authorList>
            <person name="Callol A."/>
            <person name="Pajuelo D."/>
            <person name="Ebbesson L."/>
            <person name="Teles M."/>
            <person name="MacKenzie S."/>
            <person name="Amaro C."/>
        </authorList>
    </citation>
    <scope>NUCLEOTIDE SEQUENCE</scope>
</reference>
<proteinExistence type="predicted"/>
<organism evidence="1">
    <name type="scientific">Anguilla anguilla</name>
    <name type="common">European freshwater eel</name>
    <name type="synonym">Muraena anguilla</name>
    <dbReference type="NCBI Taxonomy" id="7936"/>
    <lineage>
        <taxon>Eukaryota</taxon>
        <taxon>Metazoa</taxon>
        <taxon>Chordata</taxon>
        <taxon>Craniata</taxon>
        <taxon>Vertebrata</taxon>
        <taxon>Euteleostomi</taxon>
        <taxon>Actinopterygii</taxon>
        <taxon>Neopterygii</taxon>
        <taxon>Teleostei</taxon>
        <taxon>Anguilliformes</taxon>
        <taxon>Anguillidae</taxon>
        <taxon>Anguilla</taxon>
    </lineage>
</organism>
<dbReference type="EMBL" id="GBXM01072217">
    <property type="protein sequence ID" value="JAH36360.1"/>
    <property type="molecule type" value="Transcribed_RNA"/>
</dbReference>
<reference evidence="1" key="1">
    <citation type="submission" date="2014-11" db="EMBL/GenBank/DDBJ databases">
        <authorList>
            <person name="Amaro Gonzalez C."/>
        </authorList>
    </citation>
    <scope>NUCLEOTIDE SEQUENCE</scope>
</reference>
<dbReference type="AlphaFoldDB" id="A0A0E9S6T3"/>
<accession>A0A0E9S6T3</accession>
<evidence type="ECO:0000313" key="1">
    <source>
        <dbReference type="EMBL" id="JAH36360.1"/>
    </source>
</evidence>
<sequence length="28" mass="3097">MYLGLACQLASFPGNYRLQPVRLSLPTS</sequence>
<protein>
    <submittedName>
        <fullName evidence="1">Uncharacterized protein</fullName>
    </submittedName>
</protein>